<dbReference type="GO" id="GO:0015074">
    <property type="term" value="P:DNA integration"/>
    <property type="evidence" value="ECO:0007669"/>
    <property type="project" value="InterPro"/>
</dbReference>
<dbReference type="EMBL" id="AVOT02002705">
    <property type="protein sequence ID" value="MBW0471250.1"/>
    <property type="molecule type" value="Genomic_DNA"/>
</dbReference>
<dbReference type="OrthoDB" id="3158924at2759"/>
<dbReference type="InterPro" id="IPR012337">
    <property type="entry name" value="RNaseH-like_sf"/>
</dbReference>
<dbReference type="Gene3D" id="3.30.420.10">
    <property type="entry name" value="Ribonuclease H-like superfamily/Ribonuclease H"/>
    <property type="match status" value="1"/>
</dbReference>
<dbReference type="PANTHER" id="PTHR37984">
    <property type="entry name" value="PROTEIN CBG26694"/>
    <property type="match status" value="1"/>
</dbReference>
<dbReference type="GO" id="GO:0005634">
    <property type="term" value="C:nucleus"/>
    <property type="evidence" value="ECO:0007669"/>
    <property type="project" value="UniProtKB-ARBA"/>
</dbReference>
<evidence type="ECO:0000259" key="2">
    <source>
        <dbReference type="PROSITE" id="PS50994"/>
    </source>
</evidence>
<keyword evidence="4" id="KW-1185">Reference proteome</keyword>
<evidence type="ECO:0000313" key="3">
    <source>
        <dbReference type="EMBL" id="MBW0471250.1"/>
    </source>
</evidence>
<proteinExistence type="predicted"/>
<dbReference type="InterPro" id="IPR050951">
    <property type="entry name" value="Retrovirus_Pol_polyprotein"/>
</dbReference>
<feature type="domain" description="Integrase catalytic" evidence="2">
    <location>
        <begin position="1"/>
        <end position="82"/>
    </location>
</feature>
<evidence type="ECO:0000313" key="4">
    <source>
        <dbReference type="Proteomes" id="UP000765509"/>
    </source>
</evidence>
<reference evidence="3" key="1">
    <citation type="submission" date="2021-03" db="EMBL/GenBank/DDBJ databases">
        <title>Draft genome sequence of rust myrtle Austropuccinia psidii MF-1, a brazilian biotype.</title>
        <authorList>
            <person name="Quecine M.C."/>
            <person name="Pachon D.M.R."/>
            <person name="Bonatelli M.L."/>
            <person name="Correr F.H."/>
            <person name="Franceschini L.M."/>
            <person name="Leite T.F."/>
            <person name="Margarido G.R.A."/>
            <person name="Almeida C.A."/>
            <person name="Ferrarezi J.A."/>
            <person name="Labate C.A."/>
        </authorList>
    </citation>
    <scope>NUCLEOTIDE SEQUENCE</scope>
    <source>
        <strain evidence="3">MF-1</strain>
    </source>
</reference>
<keyword evidence="1" id="KW-0694">RNA-binding</keyword>
<gene>
    <name evidence="3" type="ORF">O181_010965</name>
</gene>
<dbReference type="InterPro" id="IPR001584">
    <property type="entry name" value="Integrase_cat-core"/>
</dbReference>
<dbReference type="InterPro" id="IPR036397">
    <property type="entry name" value="RNaseH_sf"/>
</dbReference>
<sequence length="163" mass="19066">MLGTKLAFSTAYHPQTDGLAERMIQTMEEKIRRFCAYCMEYKDHEGYTNYWVTPLPAIQLAYNTILHSTTRKSPSLLEKGWNPLQPVDHLKKNLLTIHPTSKNFHDIWKKACDTASRCIAEVKEYNKQRYDKTHKEPDFKEGDKVLVSMLNFNNLKGPKKMRD</sequence>
<dbReference type="Proteomes" id="UP000765509">
    <property type="component" value="Unassembled WGS sequence"/>
</dbReference>
<dbReference type="SUPFAM" id="SSF53098">
    <property type="entry name" value="Ribonuclease H-like"/>
    <property type="match status" value="1"/>
</dbReference>
<evidence type="ECO:0000256" key="1">
    <source>
        <dbReference type="ARBA" id="ARBA00022884"/>
    </source>
</evidence>
<dbReference type="AlphaFoldDB" id="A0A9Q3GLF7"/>
<protein>
    <recommendedName>
        <fullName evidence="2">Integrase catalytic domain-containing protein</fullName>
    </recommendedName>
</protein>
<dbReference type="GO" id="GO:0003723">
    <property type="term" value="F:RNA binding"/>
    <property type="evidence" value="ECO:0007669"/>
    <property type="project" value="UniProtKB-KW"/>
</dbReference>
<dbReference type="PANTHER" id="PTHR37984:SF5">
    <property type="entry name" value="PROTEIN NYNRIN-LIKE"/>
    <property type="match status" value="1"/>
</dbReference>
<accession>A0A9Q3GLF7</accession>
<comment type="caution">
    <text evidence="3">The sequence shown here is derived from an EMBL/GenBank/DDBJ whole genome shotgun (WGS) entry which is preliminary data.</text>
</comment>
<dbReference type="PROSITE" id="PS50994">
    <property type="entry name" value="INTEGRASE"/>
    <property type="match status" value="1"/>
</dbReference>
<organism evidence="3 4">
    <name type="scientific">Austropuccinia psidii MF-1</name>
    <dbReference type="NCBI Taxonomy" id="1389203"/>
    <lineage>
        <taxon>Eukaryota</taxon>
        <taxon>Fungi</taxon>
        <taxon>Dikarya</taxon>
        <taxon>Basidiomycota</taxon>
        <taxon>Pucciniomycotina</taxon>
        <taxon>Pucciniomycetes</taxon>
        <taxon>Pucciniales</taxon>
        <taxon>Sphaerophragmiaceae</taxon>
        <taxon>Austropuccinia</taxon>
    </lineage>
</organism>
<name>A0A9Q3GLF7_9BASI</name>